<dbReference type="RefSeq" id="WP_137249420.1">
    <property type="nucleotide sequence ID" value="NZ_SZQA01000025.1"/>
</dbReference>
<evidence type="ECO:0000256" key="3">
    <source>
        <dbReference type="ARBA" id="ARBA00022806"/>
    </source>
</evidence>
<evidence type="ECO:0000256" key="7">
    <source>
        <dbReference type="ARBA" id="ARBA00034808"/>
    </source>
</evidence>
<dbReference type="Gene3D" id="3.40.50.300">
    <property type="entry name" value="P-loop containing nucleotide triphosphate hydrolases"/>
    <property type="match status" value="2"/>
</dbReference>
<dbReference type="InterPro" id="IPR027417">
    <property type="entry name" value="P-loop_NTPase"/>
</dbReference>
<proteinExistence type="predicted"/>
<evidence type="ECO:0000259" key="10">
    <source>
        <dbReference type="PROSITE" id="PS51198"/>
    </source>
</evidence>
<keyword evidence="4 9" id="KW-0067">ATP-binding</keyword>
<dbReference type="SUPFAM" id="SSF52540">
    <property type="entry name" value="P-loop containing nucleoside triphosphate hydrolases"/>
    <property type="match status" value="1"/>
</dbReference>
<comment type="catalytic activity">
    <reaction evidence="6">
        <text>Couples ATP hydrolysis with the unwinding of duplex DNA by translocating in the 3'-5' direction.</text>
        <dbReference type="EC" id="5.6.2.4"/>
    </reaction>
</comment>
<dbReference type="Proteomes" id="UP000308705">
    <property type="component" value="Unassembled WGS sequence"/>
</dbReference>
<keyword evidence="3 9" id="KW-0347">Helicase</keyword>
<gene>
    <name evidence="11" type="ORF">FDA94_24530</name>
</gene>
<dbReference type="EMBL" id="SZQA01000025">
    <property type="protein sequence ID" value="TKK85800.1"/>
    <property type="molecule type" value="Genomic_DNA"/>
</dbReference>
<dbReference type="GO" id="GO:0016887">
    <property type="term" value="F:ATP hydrolysis activity"/>
    <property type="evidence" value="ECO:0007669"/>
    <property type="project" value="RHEA"/>
</dbReference>
<evidence type="ECO:0000256" key="1">
    <source>
        <dbReference type="ARBA" id="ARBA00022741"/>
    </source>
</evidence>
<evidence type="ECO:0000256" key="8">
    <source>
        <dbReference type="ARBA" id="ARBA00048988"/>
    </source>
</evidence>
<feature type="domain" description="UvrD-like helicase ATP-binding" evidence="10">
    <location>
        <begin position="6"/>
        <end position="362"/>
    </location>
</feature>
<evidence type="ECO:0000313" key="12">
    <source>
        <dbReference type="Proteomes" id="UP000308705"/>
    </source>
</evidence>
<dbReference type="EC" id="5.6.2.4" evidence="7"/>
<dbReference type="Pfam" id="PF00580">
    <property type="entry name" value="UvrD-helicase"/>
    <property type="match status" value="2"/>
</dbReference>
<dbReference type="OrthoDB" id="3196263at2"/>
<comment type="catalytic activity">
    <reaction evidence="8">
        <text>ATP + H2O = ADP + phosphate + H(+)</text>
        <dbReference type="Rhea" id="RHEA:13065"/>
        <dbReference type="ChEBI" id="CHEBI:15377"/>
        <dbReference type="ChEBI" id="CHEBI:15378"/>
        <dbReference type="ChEBI" id="CHEBI:30616"/>
        <dbReference type="ChEBI" id="CHEBI:43474"/>
        <dbReference type="ChEBI" id="CHEBI:456216"/>
        <dbReference type="EC" id="5.6.2.4"/>
    </reaction>
</comment>
<accession>A0A4U3MAY8</accession>
<comment type="caution">
    <text evidence="11">The sequence shown here is derived from an EMBL/GenBank/DDBJ whole genome shotgun (WGS) entry which is preliminary data.</text>
</comment>
<dbReference type="PANTHER" id="PTHR11070">
    <property type="entry name" value="UVRD / RECB / PCRA DNA HELICASE FAMILY MEMBER"/>
    <property type="match status" value="1"/>
</dbReference>
<evidence type="ECO:0000256" key="9">
    <source>
        <dbReference type="PROSITE-ProRule" id="PRU00560"/>
    </source>
</evidence>
<keyword evidence="5" id="KW-0413">Isomerase</keyword>
<evidence type="ECO:0000256" key="6">
    <source>
        <dbReference type="ARBA" id="ARBA00034617"/>
    </source>
</evidence>
<dbReference type="PROSITE" id="PS51198">
    <property type="entry name" value="UVRD_HELICASE_ATP_BIND"/>
    <property type="match status" value="1"/>
</dbReference>
<dbReference type="InterPro" id="IPR014017">
    <property type="entry name" value="DNA_helicase_UvrD-like_C"/>
</dbReference>
<organism evidence="11 12">
    <name type="scientific">Herbidospora galbida</name>
    <dbReference type="NCBI Taxonomy" id="2575442"/>
    <lineage>
        <taxon>Bacteria</taxon>
        <taxon>Bacillati</taxon>
        <taxon>Actinomycetota</taxon>
        <taxon>Actinomycetes</taxon>
        <taxon>Streptosporangiales</taxon>
        <taxon>Streptosporangiaceae</taxon>
        <taxon>Herbidospora</taxon>
    </lineage>
</organism>
<dbReference type="GO" id="GO:0003677">
    <property type="term" value="F:DNA binding"/>
    <property type="evidence" value="ECO:0007669"/>
    <property type="project" value="InterPro"/>
</dbReference>
<evidence type="ECO:0000256" key="2">
    <source>
        <dbReference type="ARBA" id="ARBA00022801"/>
    </source>
</evidence>
<keyword evidence="2 9" id="KW-0378">Hydrolase</keyword>
<dbReference type="AlphaFoldDB" id="A0A4U3MAY8"/>
<reference evidence="11 12" key="1">
    <citation type="submission" date="2019-04" db="EMBL/GenBank/DDBJ databases">
        <title>Herbidospora sp. NEAU-GS14.nov., a novel actinomycete isolated from soil.</title>
        <authorList>
            <person name="Han L."/>
        </authorList>
    </citation>
    <scope>NUCLEOTIDE SEQUENCE [LARGE SCALE GENOMIC DNA]</scope>
    <source>
        <strain evidence="11 12">NEAU-GS14</strain>
    </source>
</reference>
<dbReference type="GO" id="GO:0005524">
    <property type="term" value="F:ATP binding"/>
    <property type="evidence" value="ECO:0007669"/>
    <property type="project" value="UniProtKB-UniRule"/>
</dbReference>
<keyword evidence="1 9" id="KW-0547">Nucleotide-binding</keyword>
<evidence type="ECO:0000256" key="4">
    <source>
        <dbReference type="ARBA" id="ARBA00022840"/>
    </source>
</evidence>
<dbReference type="InterPro" id="IPR000212">
    <property type="entry name" value="DNA_helicase_UvrD/REP"/>
</dbReference>
<dbReference type="InterPro" id="IPR014016">
    <property type="entry name" value="UvrD-like_ATP-bd"/>
</dbReference>
<dbReference type="Pfam" id="PF13361">
    <property type="entry name" value="UvrD_C"/>
    <property type="match status" value="1"/>
</dbReference>
<sequence length="623" mass="69107">MSEPFALTEEQWAVVDLPADALTLVTAEAGAGKTYTLARRLDRLVGEAGLGAEEILVLTFSRAAVRELRERLSLHGDAARHVRAQTFDSWALDMLNRVDARGEWVERSFEARIDGARQAIDDELVDDLYEHNLRHVVIDEVQDLVGARRELVEALLDRFECGFTIVGDPAQAIYGFTVKDPAERKGETNRFFEWLRGTFGEDLTELRLTHNFRARTDEARIALGFGPRLRVLSETGHNGGEVLLKELRDALAGVMSFGDFDGLAAEALNSHPGTTAILCRTNGQALLVDEQLQAIGVPHRLQRSARDRAVPAWLGMLMARIDASSLPRERFDEVLNGLPVPEGVNADLAWRLLRRTGSGRGTDRRLDLARVRSALAGGRLPDELTAQPPARVVVSSFHRAKGLEFDRVLIVDPGSGEGQRDFDPAEEARSLYVAMTRPRDELYRVPTIETRFVRTDPSTKRWGRYFFKRWHRLGLEVAAGDVTTNHPGGTVDFAADPAELQDYLATSVRPGDEVELRRLHPDPIGLRESPPYLVIHGDRPIATASERFRADLHTFLKLGPSYEPQHFPALISGVRVDAVETVAGDVATGLRAGLNDHGVWLSPRLVGLSTFIWDKGESDAQSQ</sequence>
<dbReference type="GO" id="GO:0043138">
    <property type="term" value="F:3'-5' DNA helicase activity"/>
    <property type="evidence" value="ECO:0007669"/>
    <property type="project" value="UniProtKB-EC"/>
</dbReference>
<feature type="binding site" evidence="9">
    <location>
        <begin position="27"/>
        <end position="34"/>
    </location>
    <ligand>
        <name>ATP</name>
        <dbReference type="ChEBI" id="CHEBI:30616"/>
    </ligand>
</feature>
<keyword evidence="12" id="KW-1185">Reference proteome</keyword>
<evidence type="ECO:0000256" key="5">
    <source>
        <dbReference type="ARBA" id="ARBA00023235"/>
    </source>
</evidence>
<evidence type="ECO:0000313" key="11">
    <source>
        <dbReference type="EMBL" id="TKK85800.1"/>
    </source>
</evidence>
<name>A0A4U3MAY8_9ACTN</name>
<protein>
    <recommendedName>
        <fullName evidence="7">DNA 3'-5' helicase</fullName>
        <ecNumber evidence="7">5.6.2.4</ecNumber>
    </recommendedName>
</protein>
<dbReference type="CDD" id="cd17932">
    <property type="entry name" value="DEXQc_UvrD"/>
    <property type="match status" value="1"/>
</dbReference>